<protein>
    <recommendedName>
        <fullName evidence="1">E3 ubiquitin-protein ligase</fullName>
        <ecNumber evidence="1">2.3.2.27</ecNumber>
    </recommendedName>
</protein>
<dbReference type="AlphaFoldDB" id="A0AAD5CZM7"/>
<dbReference type="PANTHER" id="PTHR21497">
    <property type="entry name" value="UBIQUITIN LIGASE E3 ALPHA-RELATED"/>
    <property type="match status" value="1"/>
</dbReference>
<keyword evidence="5" id="KW-1185">Reference proteome</keyword>
<evidence type="ECO:0000256" key="1">
    <source>
        <dbReference type="RuleBase" id="RU366018"/>
    </source>
</evidence>
<comment type="similarity">
    <text evidence="1">Belongs to the E3 ubiquitin-protein ligase UBR1-like family.</text>
</comment>
<comment type="catalytic activity">
    <reaction evidence="1">
        <text>S-ubiquitinyl-[E2 ubiquitin-conjugating enzyme]-L-cysteine + [acceptor protein]-L-lysine = [E2 ubiquitin-conjugating enzyme]-L-cysteine + N(6)-ubiquitinyl-[acceptor protein]-L-lysine.</text>
        <dbReference type="EC" id="2.3.2.27"/>
    </reaction>
</comment>
<dbReference type="EC" id="2.3.2.27" evidence="1"/>
<comment type="pathway">
    <text evidence="1">Protein modification; protein ubiquitination.</text>
</comment>
<keyword evidence="1" id="KW-0862">Zinc</keyword>
<comment type="function">
    <text evidence="1">Ubiquitin ligase protein which is a component of the N-end rule pathway. Recognizes and binds to proteins bearing specific N-terminal residues that are destabilizing according to the N-end rule, leading to their ubiquitination and subsequent degradation.</text>
</comment>
<evidence type="ECO:0000259" key="3">
    <source>
        <dbReference type="Pfam" id="PF18995"/>
    </source>
</evidence>
<evidence type="ECO:0000256" key="2">
    <source>
        <dbReference type="SAM" id="MobiDB-lite"/>
    </source>
</evidence>
<feature type="region of interest" description="Disordered" evidence="2">
    <location>
        <begin position="122"/>
        <end position="178"/>
    </location>
</feature>
<comment type="caution">
    <text evidence="4">The sequence shown here is derived from an EMBL/GenBank/DDBJ whole genome shotgun (WGS) entry which is preliminary data.</text>
</comment>
<dbReference type="GO" id="GO:0005737">
    <property type="term" value="C:cytoplasm"/>
    <property type="evidence" value="ECO:0007669"/>
    <property type="project" value="TreeGrafter"/>
</dbReference>
<dbReference type="EMBL" id="JAMZMK010006235">
    <property type="protein sequence ID" value="KAI7749989.1"/>
    <property type="molecule type" value="Genomic_DNA"/>
</dbReference>
<name>A0AAD5CZM7_AMBAR</name>
<feature type="region of interest" description="Disordered" evidence="2">
    <location>
        <begin position="52"/>
        <end position="93"/>
    </location>
</feature>
<keyword evidence="1" id="KW-0479">Metal-binding</keyword>
<keyword evidence="1" id="KW-0833">Ubl conjugation pathway</keyword>
<dbReference type="CDD" id="cd16482">
    <property type="entry name" value="RING-H2_UBR1-like"/>
    <property type="match status" value="1"/>
</dbReference>
<proteinExistence type="inferred from homology"/>
<dbReference type="InterPro" id="IPR044046">
    <property type="entry name" value="E3_ligase_UBR-like_C"/>
</dbReference>
<keyword evidence="1" id="KW-0863">Zinc-finger</keyword>
<feature type="compositionally biased region" description="Polar residues" evidence="2">
    <location>
        <begin position="52"/>
        <end position="67"/>
    </location>
</feature>
<evidence type="ECO:0000313" key="5">
    <source>
        <dbReference type="Proteomes" id="UP001206925"/>
    </source>
</evidence>
<dbReference type="GO" id="GO:0071596">
    <property type="term" value="P:ubiquitin-dependent protein catabolic process via the N-end rule pathway"/>
    <property type="evidence" value="ECO:0007669"/>
    <property type="project" value="UniProtKB-UniRule"/>
</dbReference>
<dbReference type="Proteomes" id="UP001206925">
    <property type="component" value="Unassembled WGS sequence"/>
</dbReference>
<feature type="non-terminal residue" evidence="4">
    <location>
        <position position="847"/>
    </location>
</feature>
<evidence type="ECO:0000313" key="4">
    <source>
        <dbReference type="EMBL" id="KAI7749989.1"/>
    </source>
</evidence>
<organism evidence="4 5">
    <name type="scientific">Ambrosia artemisiifolia</name>
    <name type="common">Common ragweed</name>
    <dbReference type="NCBI Taxonomy" id="4212"/>
    <lineage>
        <taxon>Eukaryota</taxon>
        <taxon>Viridiplantae</taxon>
        <taxon>Streptophyta</taxon>
        <taxon>Embryophyta</taxon>
        <taxon>Tracheophyta</taxon>
        <taxon>Spermatophyta</taxon>
        <taxon>Magnoliopsida</taxon>
        <taxon>eudicotyledons</taxon>
        <taxon>Gunneridae</taxon>
        <taxon>Pentapetalae</taxon>
        <taxon>asterids</taxon>
        <taxon>campanulids</taxon>
        <taxon>Asterales</taxon>
        <taxon>Asteraceae</taxon>
        <taxon>Asteroideae</taxon>
        <taxon>Heliantheae alliance</taxon>
        <taxon>Heliantheae</taxon>
        <taxon>Ambrosia</taxon>
    </lineage>
</organism>
<feature type="domain" description="E3 ubiquitin-protein ligase UBR-like C-terminal" evidence="3">
    <location>
        <begin position="455"/>
        <end position="813"/>
    </location>
</feature>
<dbReference type="GO" id="GO:0000151">
    <property type="term" value="C:ubiquitin ligase complex"/>
    <property type="evidence" value="ECO:0007669"/>
    <property type="project" value="TreeGrafter"/>
</dbReference>
<gene>
    <name evidence="4" type="ORF">M8C21_021207</name>
</gene>
<dbReference type="GO" id="GO:0061630">
    <property type="term" value="F:ubiquitin protein ligase activity"/>
    <property type="evidence" value="ECO:0007669"/>
    <property type="project" value="UniProtKB-UniRule"/>
</dbReference>
<dbReference type="PANTHER" id="PTHR21497:SF53">
    <property type="entry name" value="E3 UBIQUITIN-PROTEIN LIGASE PRT6"/>
    <property type="match status" value="1"/>
</dbReference>
<accession>A0AAD5CZM7</accession>
<dbReference type="GO" id="GO:0008270">
    <property type="term" value="F:zinc ion binding"/>
    <property type="evidence" value="ECO:0007669"/>
    <property type="project" value="UniProtKB-UniRule"/>
</dbReference>
<keyword evidence="1" id="KW-0808">Transferase</keyword>
<dbReference type="Pfam" id="PF18995">
    <property type="entry name" value="PRT6_C"/>
    <property type="match status" value="1"/>
</dbReference>
<feature type="compositionally biased region" description="Polar residues" evidence="2">
    <location>
        <begin position="134"/>
        <end position="143"/>
    </location>
</feature>
<feature type="compositionally biased region" description="Polar residues" evidence="2">
    <location>
        <begin position="158"/>
        <end position="168"/>
    </location>
</feature>
<dbReference type="InterPro" id="IPR039164">
    <property type="entry name" value="UBR1-like"/>
</dbReference>
<reference evidence="4" key="1">
    <citation type="submission" date="2022-06" db="EMBL/GenBank/DDBJ databases">
        <title>Uncovering the hologenomic basis of an extraordinary plant invasion.</title>
        <authorList>
            <person name="Bieker V.C."/>
            <person name="Martin M.D."/>
            <person name="Gilbert T."/>
            <person name="Hodgins K."/>
            <person name="Battlay P."/>
            <person name="Petersen B."/>
            <person name="Wilson J."/>
        </authorList>
    </citation>
    <scope>NUCLEOTIDE SEQUENCE</scope>
    <source>
        <strain evidence="4">AA19_3_7</strain>
        <tissue evidence="4">Leaf</tissue>
    </source>
</reference>
<sequence>INRTDYVYNLVESGGFDLSSLIKKLLQKFAELDSGCLIKLQKLAPEVVNMLSHSKPSSDANNSTSMSDSDKRKARARERQAAIMSNHENMRTQQSKFMENINLTAESGLNDSSDAEESISDIANDSDGREQKSKVSSLLNKGSPSWEKEVQMSGKEQVFNNEDTMNDQSSSSRETMRSSKLTDFVQNAINEFASTGLPHEVDAFMDFINVQFPSLKNIHLPQSSPDNNSRGATLGDAFEENMCTHILDVMDNDLIEAEGLSAAGCSSSLDNSSSESLLLGKYIASLSDKIINNASPSKTGGSHSNTTPSSVTYGGFGPLDCNGICVSSCGHSVHQGCLDRYLQSLKERHTRRIDFEGGHIVDPDQGEFLCPLCRGLANSVLPDLPKETKDNSVSKTQNLFASDTNDVSLLRQSLSLLQAAADVSRRNEFLKALPVQHKRKTDTNLESMIRLLREMYFPGNDKISGSNRLSDSMIVWDTLKYSLLSTETAARSEKTSTATIFSTSALYEELRSSNGFILSLLLKVAQKTRVQNSLDVLLRLRCIQQFAKSICCSNTLNEQPNDADRVGENMMSMLENADMGIRFPDLQFWAMASSPVLASDAFSTLMWILFCLPVPFASSEKTFFPLVHMCYVVSITQAAITCIGRNESIHDIGHHDSLFTDIFKFVGEHGFLNQYFVSNHLDNSHDINESIRRLSFPFLRRCAILWKLMNSSTSAPFSGGLRSSTTFEDRMDYAYGTPEETIEIEDLEKVFKIPPLDYIVNDEWSRSLVKKWLQHIAKDFELSNPSGVLHLTPVVPFKLMALPYLYQDLLQRTVLTVDLFRMNLRYACCVVNCAQQVGRCAAVISVT</sequence>
<dbReference type="GO" id="GO:0016567">
    <property type="term" value="P:protein ubiquitination"/>
    <property type="evidence" value="ECO:0007669"/>
    <property type="project" value="UniProtKB-UniRule"/>
</dbReference>